<dbReference type="Proteomes" id="UP001428341">
    <property type="component" value="Unassembled WGS sequence"/>
</dbReference>
<name>A0AAP0QPV6_9ROSI</name>
<evidence type="ECO:0000313" key="2">
    <source>
        <dbReference type="EMBL" id="KAK9208197.1"/>
    </source>
</evidence>
<evidence type="ECO:0000256" key="1">
    <source>
        <dbReference type="SAM" id="MobiDB-lite"/>
    </source>
</evidence>
<dbReference type="EMBL" id="JBCGBO010000004">
    <property type="protein sequence ID" value="KAK9208197.1"/>
    <property type="molecule type" value="Genomic_DNA"/>
</dbReference>
<dbReference type="InterPro" id="IPR013885">
    <property type="entry name" value="DUF1764_euk"/>
</dbReference>
<sequence>MLKKSSSFKAPEKTPENPLAEDENPSSKLKKLGNEIDEIFAGKKRKKPEGKKTKKLNKDETVEPKLVKKKKEKRSKGDTEDGFAEPPARPRKRTEDGLTIYTEDELCINNADAGNTPLCPFDCSCCF</sequence>
<comment type="caution">
    <text evidence="2">The sequence shown here is derived from an EMBL/GenBank/DDBJ whole genome shotgun (WGS) entry which is preliminary data.</text>
</comment>
<keyword evidence="3" id="KW-1185">Reference proteome</keyword>
<evidence type="ECO:0008006" key="4">
    <source>
        <dbReference type="Google" id="ProtNLM"/>
    </source>
</evidence>
<feature type="compositionally biased region" description="Basic and acidic residues" evidence="1">
    <location>
        <begin position="56"/>
        <end position="66"/>
    </location>
</feature>
<dbReference type="PANTHER" id="PTHR34066">
    <property type="entry name" value="GROWTH FACTOR 2"/>
    <property type="match status" value="1"/>
</dbReference>
<proteinExistence type="predicted"/>
<gene>
    <name evidence="2" type="ORF">WN944_000551</name>
</gene>
<accession>A0AAP0QPV6</accession>
<evidence type="ECO:0000313" key="3">
    <source>
        <dbReference type="Proteomes" id="UP001428341"/>
    </source>
</evidence>
<organism evidence="2 3">
    <name type="scientific">Citrus x changshan-huyou</name>
    <dbReference type="NCBI Taxonomy" id="2935761"/>
    <lineage>
        <taxon>Eukaryota</taxon>
        <taxon>Viridiplantae</taxon>
        <taxon>Streptophyta</taxon>
        <taxon>Embryophyta</taxon>
        <taxon>Tracheophyta</taxon>
        <taxon>Spermatophyta</taxon>
        <taxon>Magnoliopsida</taxon>
        <taxon>eudicotyledons</taxon>
        <taxon>Gunneridae</taxon>
        <taxon>Pentapetalae</taxon>
        <taxon>rosids</taxon>
        <taxon>malvids</taxon>
        <taxon>Sapindales</taxon>
        <taxon>Rutaceae</taxon>
        <taxon>Aurantioideae</taxon>
        <taxon>Citrus</taxon>
    </lineage>
</organism>
<dbReference type="PANTHER" id="PTHR34066:SF1">
    <property type="entry name" value="DUF1764 FAMILY PROTEIN"/>
    <property type="match status" value="1"/>
</dbReference>
<protein>
    <recommendedName>
        <fullName evidence="4">DUF1764 domain-containing protein</fullName>
    </recommendedName>
</protein>
<dbReference type="Pfam" id="PF08576">
    <property type="entry name" value="DUF1764"/>
    <property type="match status" value="1"/>
</dbReference>
<feature type="region of interest" description="Disordered" evidence="1">
    <location>
        <begin position="1"/>
        <end position="96"/>
    </location>
</feature>
<dbReference type="AlphaFoldDB" id="A0AAP0QPV6"/>
<reference evidence="2 3" key="1">
    <citation type="submission" date="2024-05" db="EMBL/GenBank/DDBJ databases">
        <title>Haplotype-resolved chromosome-level genome assembly of Huyou (Citrus changshanensis).</title>
        <authorList>
            <person name="Miao C."/>
            <person name="Chen W."/>
            <person name="Wu Y."/>
            <person name="Wang L."/>
            <person name="Zhao S."/>
            <person name="Grierson D."/>
            <person name="Xu C."/>
            <person name="Chen K."/>
        </authorList>
    </citation>
    <scope>NUCLEOTIDE SEQUENCE [LARGE SCALE GENOMIC DNA]</scope>
    <source>
        <strain evidence="2">01-14</strain>
        <tissue evidence="2">Leaf</tissue>
    </source>
</reference>
<feature type="compositionally biased region" description="Basic residues" evidence="1">
    <location>
        <begin position="42"/>
        <end position="55"/>
    </location>
</feature>